<feature type="region of interest" description="Disordered" evidence="5">
    <location>
        <begin position="536"/>
        <end position="576"/>
    </location>
</feature>
<dbReference type="Pfam" id="PF05997">
    <property type="entry name" value="Nop52"/>
    <property type="match status" value="1"/>
</dbReference>
<dbReference type="EMBL" id="WNTK01000028">
    <property type="protein sequence ID" value="KAG9473010.1"/>
    <property type="molecule type" value="Genomic_DNA"/>
</dbReference>
<proteinExistence type="inferred from homology"/>
<evidence type="ECO:0000256" key="3">
    <source>
        <dbReference type="ARBA" id="ARBA00022552"/>
    </source>
</evidence>
<evidence type="ECO:0000256" key="2">
    <source>
        <dbReference type="ARBA" id="ARBA00006374"/>
    </source>
</evidence>
<feature type="region of interest" description="Disordered" evidence="5">
    <location>
        <begin position="306"/>
        <end position="415"/>
    </location>
</feature>
<keyword evidence="3" id="KW-0698">rRNA processing</keyword>
<evidence type="ECO:0000313" key="6">
    <source>
        <dbReference type="EMBL" id="KAG9473010.1"/>
    </source>
</evidence>
<dbReference type="GO" id="GO:0006364">
    <property type="term" value="P:rRNA processing"/>
    <property type="evidence" value="ECO:0007669"/>
    <property type="project" value="UniProtKB-KW"/>
</dbReference>
<dbReference type="GO" id="GO:0005634">
    <property type="term" value="C:nucleus"/>
    <property type="evidence" value="ECO:0007669"/>
    <property type="project" value="UniProtKB-SubCell"/>
</dbReference>
<evidence type="ECO:0000256" key="1">
    <source>
        <dbReference type="ARBA" id="ARBA00004123"/>
    </source>
</evidence>
<evidence type="ECO:0008006" key="8">
    <source>
        <dbReference type="Google" id="ProtNLM"/>
    </source>
</evidence>
<keyword evidence="7" id="KW-1185">Reference proteome</keyword>
<organism evidence="6 7">
    <name type="scientific">Eleutherodactylus coqui</name>
    <name type="common">Puerto Rican coqui</name>
    <dbReference type="NCBI Taxonomy" id="57060"/>
    <lineage>
        <taxon>Eukaryota</taxon>
        <taxon>Metazoa</taxon>
        <taxon>Chordata</taxon>
        <taxon>Craniata</taxon>
        <taxon>Vertebrata</taxon>
        <taxon>Euteleostomi</taxon>
        <taxon>Amphibia</taxon>
        <taxon>Batrachia</taxon>
        <taxon>Anura</taxon>
        <taxon>Neobatrachia</taxon>
        <taxon>Hyloidea</taxon>
        <taxon>Eleutherodactylidae</taxon>
        <taxon>Eleutherodactylinae</taxon>
        <taxon>Eleutherodactylus</taxon>
        <taxon>Eleutherodactylus</taxon>
    </lineage>
</organism>
<protein>
    <recommendedName>
        <fullName evidence="8">Ribosomal RNA processing 1B</fullName>
    </recommendedName>
</protein>
<comment type="similarity">
    <text evidence="2">Belongs to the RRP1 family.</text>
</comment>
<dbReference type="GO" id="GO:0030688">
    <property type="term" value="C:preribosome, small subunit precursor"/>
    <property type="evidence" value="ECO:0007669"/>
    <property type="project" value="InterPro"/>
</dbReference>
<feature type="region of interest" description="Disordered" evidence="5">
    <location>
        <begin position="232"/>
        <end position="251"/>
    </location>
</feature>
<dbReference type="OrthoDB" id="2019504at2759"/>
<evidence type="ECO:0000256" key="5">
    <source>
        <dbReference type="SAM" id="MobiDB-lite"/>
    </source>
</evidence>
<evidence type="ECO:0000313" key="7">
    <source>
        <dbReference type="Proteomes" id="UP000770717"/>
    </source>
</evidence>
<dbReference type="Proteomes" id="UP000770717">
    <property type="component" value="Unassembled WGS sequence"/>
</dbReference>
<comment type="subcellular location">
    <subcellularLocation>
        <location evidence="1">Nucleus</location>
    </subcellularLocation>
</comment>
<sequence>MVEPCVQLAQRLAANDKKNRDRALRKLRRYLSVRSAEPEGGFTLDEFCKIWKGLFYCMWMQDKPLLQEELALTMSHLVHALQTRPSQNLFIRCFWQTLNREWTGIDRLRLDKFYTLSRFILHQSVELLKKGDWEESLVEEFLSVLADEVLKAEAPRGVQHHLIDIYLEEVAKVGSSELHADTNLKLIEPFCKVAAKTKDELFQQSVVNGIFHTILDQSPFAIEDLMKEIGHSAADNGNSSHSGKRRAKSSSDVGPVLQFDYQAVADRLFSLANRKKVSARNRKSLYWLVKRFKNLAEGIFPCDGIAQVSSDEDDDLSRSTFRRRKKKGSQGALTEPEKKGKRQREALTPDNPPEQSVAKKRRKKKGPSIGEVDHTKVNGMTNEHPSTKEETEKPVPKSPPNPDVSESSVSTTVTRLKRRRRGCLLRLGLSVLPLQGALMMRRRRVIRERRKMISSKAAPVSTNVVTSSPATECATSTSQDFISFQKPKVPKPLYVKGAKSRSHLSSLRNCKSKKVTFSLNKNMTAEFKRTDRSLLVSPTGSSRVPFNPKQQPQHSVLKTPTPPRSPKLRAKAADFF</sequence>
<feature type="compositionally biased region" description="Basic and acidic residues" evidence="5">
    <location>
        <begin position="335"/>
        <end position="347"/>
    </location>
</feature>
<name>A0A8J6EQ88_ELECQ</name>
<evidence type="ECO:0000256" key="4">
    <source>
        <dbReference type="ARBA" id="ARBA00023242"/>
    </source>
</evidence>
<dbReference type="InterPro" id="IPR010301">
    <property type="entry name" value="RRP1"/>
</dbReference>
<feature type="compositionally biased region" description="Basic and acidic residues" evidence="5">
    <location>
        <begin position="385"/>
        <end position="395"/>
    </location>
</feature>
<keyword evidence="4" id="KW-0539">Nucleus</keyword>
<dbReference type="PANTHER" id="PTHR13026">
    <property type="entry name" value="NNP-1 PROTEIN NOVEL NUCLEAR PROTEIN 1 NOP52"/>
    <property type="match status" value="1"/>
</dbReference>
<feature type="compositionally biased region" description="Low complexity" evidence="5">
    <location>
        <begin position="404"/>
        <end position="414"/>
    </location>
</feature>
<comment type="caution">
    <text evidence="6">The sequence shown here is derived from an EMBL/GenBank/DDBJ whole genome shotgun (WGS) entry which is preliminary data.</text>
</comment>
<accession>A0A8J6EQ88</accession>
<reference evidence="6" key="1">
    <citation type="thesis" date="2020" institute="ProQuest LLC" country="789 East Eisenhower Parkway, Ann Arbor, MI, USA">
        <title>Comparative Genomics and Chromosome Evolution.</title>
        <authorList>
            <person name="Mudd A.B."/>
        </authorList>
    </citation>
    <scope>NUCLEOTIDE SEQUENCE</scope>
    <source>
        <strain evidence="6">HN-11 Male</strain>
        <tissue evidence="6">Kidney and liver</tissue>
    </source>
</reference>
<dbReference type="AlphaFoldDB" id="A0A8J6EQ88"/>
<feature type="compositionally biased region" description="Polar residues" evidence="5">
    <location>
        <begin position="536"/>
        <end position="558"/>
    </location>
</feature>
<dbReference type="PANTHER" id="PTHR13026:SF0">
    <property type="entry name" value="RIBOSOMAL RNA PROCESSING 1B"/>
    <property type="match status" value="1"/>
</dbReference>
<gene>
    <name evidence="6" type="ORF">GDO78_015308</name>
</gene>